<evidence type="ECO:0000313" key="4">
    <source>
        <dbReference type="EMBL" id="CAB4180145.1"/>
    </source>
</evidence>
<sequence>MNSLFFIGVFMAFLLTNFVWYWTGHKDGLREGYTRGRAVSRSEFWKE</sequence>
<dbReference type="EMBL" id="LR796932">
    <property type="protein sequence ID" value="CAB4176105.1"/>
    <property type="molecule type" value="Genomic_DNA"/>
</dbReference>
<dbReference type="EMBL" id="LR797082">
    <property type="protein sequence ID" value="CAB4185910.1"/>
    <property type="molecule type" value="Genomic_DNA"/>
</dbReference>
<keyword evidence="1" id="KW-0812">Transmembrane</keyword>
<name>A0A6J5Q3X6_9CAUD</name>
<protein>
    <submittedName>
        <fullName evidence="3">Uncharacterized protein</fullName>
    </submittedName>
</protein>
<dbReference type="EMBL" id="LR796452">
    <property type="protein sequence ID" value="CAB4145447.1"/>
    <property type="molecule type" value="Genomic_DNA"/>
</dbReference>
<proteinExistence type="predicted"/>
<evidence type="ECO:0000313" key="7">
    <source>
        <dbReference type="EMBL" id="CAB4194353.1"/>
    </source>
</evidence>
<dbReference type="EMBL" id="LR797143">
    <property type="protein sequence ID" value="CAB4189887.1"/>
    <property type="molecule type" value="Genomic_DNA"/>
</dbReference>
<dbReference type="EMBL" id="LR796987">
    <property type="protein sequence ID" value="CAB4180145.1"/>
    <property type="molecule type" value="Genomic_DNA"/>
</dbReference>
<evidence type="ECO:0000313" key="8">
    <source>
        <dbReference type="EMBL" id="CAB4217220.1"/>
    </source>
</evidence>
<keyword evidence="1" id="KW-1133">Transmembrane helix</keyword>
<feature type="transmembrane region" description="Helical" evidence="1">
    <location>
        <begin position="6"/>
        <end position="23"/>
    </location>
</feature>
<keyword evidence="1" id="KW-0472">Membrane</keyword>
<dbReference type="EMBL" id="LR798426">
    <property type="protein sequence ID" value="CAB5231113.1"/>
    <property type="molecule type" value="Genomic_DNA"/>
</dbReference>
<evidence type="ECO:0000313" key="2">
    <source>
        <dbReference type="EMBL" id="CAB4145447.1"/>
    </source>
</evidence>
<evidence type="ECO:0000313" key="3">
    <source>
        <dbReference type="EMBL" id="CAB4176105.1"/>
    </source>
</evidence>
<organism evidence="3">
    <name type="scientific">uncultured Caudovirales phage</name>
    <dbReference type="NCBI Taxonomy" id="2100421"/>
    <lineage>
        <taxon>Viruses</taxon>
        <taxon>Duplodnaviria</taxon>
        <taxon>Heunggongvirae</taxon>
        <taxon>Uroviricota</taxon>
        <taxon>Caudoviricetes</taxon>
        <taxon>Peduoviridae</taxon>
        <taxon>Maltschvirus</taxon>
        <taxon>Maltschvirus maltsch</taxon>
    </lineage>
</organism>
<evidence type="ECO:0000313" key="5">
    <source>
        <dbReference type="EMBL" id="CAB4185910.1"/>
    </source>
</evidence>
<evidence type="ECO:0000256" key="1">
    <source>
        <dbReference type="SAM" id="Phobius"/>
    </source>
</evidence>
<evidence type="ECO:0000313" key="6">
    <source>
        <dbReference type="EMBL" id="CAB4189887.1"/>
    </source>
</evidence>
<reference evidence="3" key="1">
    <citation type="submission" date="2020-05" db="EMBL/GenBank/DDBJ databases">
        <authorList>
            <person name="Chiriac C."/>
            <person name="Salcher M."/>
            <person name="Ghai R."/>
            <person name="Kavagutti S V."/>
        </authorList>
    </citation>
    <scope>NUCLEOTIDE SEQUENCE</scope>
</reference>
<dbReference type="EMBL" id="LR797448">
    <property type="protein sequence ID" value="CAB4217220.1"/>
    <property type="molecule type" value="Genomic_DNA"/>
</dbReference>
<accession>A0A6J5Q3X6</accession>
<gene>
    <name evidence="4" type="ORF">UFOVP1039_8</name>
    <name evidence="5" type="ORF">UFOVP1141_6</name>
    <name evidence="6" type="ORF">UFOVP1203_24</name>
    <name evidence="7" type="ORF">UFOVP1259_25</name>
    <name evidence="8" type="ORF">UFOVP1501_18</name>
    <name evidence="9" type="ORF">UFOVP1589_24</name>
    <name evidence="2" type="ORF">UFOVP479_19</name>
    <name evidence="3" type="ORF">UFOVP977_16</name>
</gene>
<dbReference type="EMBL" id="LR797204">
    <property type="protein sequence ID" value="CAB4194353.1"/>
    <property type="molecule type" value="Genomic_DNA"/>
</dbReference>
<evidence type="ECO:0000313" key="9">
    <source>
        <dbReference type="EMBL" id="CAB5231113.1"/>
    </source>
</evidence>